<sequence length="251" mass="29404">MKERIHEYCHRLHLPVMAERWSAMAEYAATHNIPYSEFLFRLLEAEIVEKQERSIQTLIKLSKLPYRKTIDTFDFTAQPSVDERRIRELLTLSFIEQKENIRFLGPPGIGKTHLAISIGMEAIVRGYKTYFITAHDLVTQLRRADQEGKLEKKLRMFVKPTVLIMDEMGYLKLDPNSAHYLFQVVARRYEHAPIILTSNKSFGEWGEIVGDSVLATAMLDRLLHHSMIFNLKGESYRLREKRLQQEKQKDP</sequence>
<gene>
    <name evidence="5" type="ORF">LG52_2466</name>
</gene>
<dbReference type="SMART" id="SM00382">
    <property type="entry name" value="AAA"/>
    <property type="match status" value="1"/>
</dbReference>
<dbReference type="InterPro" id="IPR028350">
    <property type="entry name" value="DNAC/IstB-like"/>
</dbReference>
<dbReference type="Pfam" id="PF01695">
    <property type="entry name" value="IstB_IS21"/>
    <property type="match status" value="1"/>
</dbReference>
<name>A0A0D8BNU7_GEOKU</name>
<evidence type="ECO:0000259" key="4">
    <source>
        <dbReference type="SMART" id="SM00382"/>
    </source>
</evidence>
<evidence type="ECO:0000313" key="5">
    <source>
        <dbReference type="EMBL" id="KJE25805.1"/>
    </source>
</evidence>
<dbReference type="GO" id="GO:0005524">
    <property type="term" value="F:ATP binding"/>
    <property type="evidence" value="ECO:0007669"/>
    <property type="project" value="UniProtKB-KW"/>
</dbReference>
<evidence type="ECO:0000256" key="1">
    <source>
        <dbReference type="ARBA" id="ARBA00008059"/>
    </source>
</evidence>
<dbReference type="PATRIC" id="fig|1462.6.peg.2754"/>
<evidence type="ECO:0000313" key="6">
    <source>
        <dbReference type="Proteomes" id="UP000032522"/>
    </source>
</evidence>
<dbReference type="RefSeq" id="WP_044732150.1">
    <property type="nucleotide sequence ID" value="NZ_JYBP01000003.1"/>
</dbReference>
<proteinExistence type="inferred from homology"/>
<dbReference type="SUPFAM" id="SSF52540">
    <property type="entry name" value="P-loop containing nucleoside triphosphate hydrolases"/>
    <property type="match status" value="1"/>
</dbReference>
<dbReference type="InterPro" id="IPR003593">
    <property type="entry name" value="AAA+_ATPase"/>
</dbReference>
<dbReference type="PANTHER" id="PTHR30050:SF4">
    <property type="entry name" value="ATP-BINDING PROTEIN RV3427C IN INSERTION SEQUENCE-RELATED"/>
    <property type="match status" value="1"/>
</dbReference>
<dbReference type="AlphaFoldDB" id="A0A0D8BNU7"/>
<evidence type="ECO:0000256" key="3">
    <source>
        <dbReference type="ARBA" id="ARBA00022840"/>
    </source>
</evidence>
<dbReference type="OrthoDB" id="2052561at2"/>
<feature type="domain" description="AAA+ ATPase" evidence="4">
    <location>
        <begin position="97"/>
        <end position="229"/>
    </location>
</feature>
<dbReference type="EMBL" id="JYBP01000003">
    <property type="protein sequence ID" value="KJE25805.1"/>
    <property type="molecule type" value="Genomic_DNA"/>
</dbReference>
<protein>
    <submittedName>
        <fullName evidence="5">PhoH-like family protein</fullName>
    </submittedName>
</protein>
<keyword evidence="3" id="KW-0067">ATP-binding</keyword>
<dbReference type="GO" id="GO:0006260">
    <property type="term" value="P:DNA replication"/>
    <property type="evidence" value="ECO:0007669"/>
    <property type="project" value="TreeGrafter"/>
</dbReference>
<keyword evidence="2" id="KW-0547">Nucleotide-binding</keyword>
<reference evidence="5 6" key="1">
    <citation type="submission" date="2015-01" db="EMBL/GenBank/DDBJ databases">
        <authorList>
            <person name="Filippidou S."/>
            <person name="Jeanneret N."/>
            <person name="Russel-Delif L."/>
            <person name="Junier T."/>
            <person name="Wunderlin T."/>
            <person name="Molina V."/>
            <person name="Johnson S.L."/>
            <person name="Davenport K.W."/>
            <person name="Chain P.S."/>
            <person name="Dorador C."/>
            <person name="Junier P."/>
        </authorList>
    </citation>
    <scope>NUCLEOTIDE SEQUENCE [LARGE SCALE GENOMIC DNA]</scope>
    <source>
        <strain evidence="5 6">Et7/4</strain>
    </source>
</reference>
<dbReference type="Gene3D" id="3.40.50.300">
    <property type="entry name" value="P-loop containing nucleotide triphosphate hydrolases"/>
    <property type="match status" value="1"/>
</dbReference>
<dbReference type="PANTHER" id="PTHR30050">
    <property type="entry name" value="CHROMOSOMAL REPLICATION INITIATOR PROTEIN DNAA"/>
    <property type="match status" value="1"/>
</dbReference>
<dbReference type="NCBIfam" id="NF038214">
    <property type="entry name" value="IS21_help_AAA"/>
    <property type="match status" value="1"/>
</dbReference>
<organism evidence="5 6">
    <name type="scientific">Geobacillus kaustophilus</name>
    <dbReference type="NCBI Taxonomy" id="1462"/>
    <lineage>
        <taxon>Bacteria</taxon>
        <taxon>Bacillati</taxon>
        <taxon>Bacillota</taxon>
        <taxon>Bacilli</taxon>
        <taxon>Bacillales</taxon>
        <taxon>Anoxybacillaceae</taxon>
        <taxon>Geobacillus</taxon>
        <taxon>Geobacillus thermoleovorans group</taxon>
    </lineage>
</organism>
<dbReference type="CDD" id="cd00009">
    <property type="entry name" value="AAA"/>
    <property type="match status" value="1"/>
</dbReference>
<comment type="caution">
    <text evidence="5">The sequence shown here is derived from an EMBL/GenBank/DDBJ whole genome shotgun (WGS) entry which is preliminary data.</text>
</comment>
<dbReference type="InterPro" id="IPR027417">
    <property type="entry name" value="P-loop_NTPase"/>
</dbReference>
<dbReference type="PIRSF" id="PIRSF003073">
    <property type="entry name" value="DNAC_TnpB_IstB"/>
    <property type="match status" value="1"/>
</dbReference>
<dbReference type="InterPro" id="IPR047661">
    <property type="entry name" value="IstB"/>
</dbReference>
<accession>A0A0D8BNU7</accession>
<dbReference type="Proteomes" id="UP000032522">
    <property type="component" value="Unassembled WGS sequence"/>
</dbReference>
<evidence type="ECO:0000256" key="2">
    <source>
        <dbReference type="ARBA" id="ARBA00022741"/>
    </source>
</evidence>
<comment type="similarity">
    <text evidence="1">Belongs to the IS21/IS1162 putative ATP-binding protein family.</text>
</comment>
<dbReference type="InterPro" id="IPR002611">
    <property type="entry name" value="IstB_ATP-bd"/>
</dbReference>